<keyword evidence="3" id="KW-1185">Reference proteome</keyword>
<dbReference type="InterPro" id="IPR002125">
    <property type="entry name" value="CMP_dCMP_dom"/>
</dbReference>
<dbReference type="PANTHER" id="PTHR11079:SF179">
    <property type="entry name" value="TRNA(ADENINE(34)) DEAMINASE, CHLOROPLASTIC"/>
    <property type="match status" value="1"/>
</dbReference>
<dbReference type="GO" id="GO:0046872">
    <property type="term" value="F:metal ion binding"/>
    <property type="evidence" value="ECO:0007669"/>
    <property type="project" value="UniProtKB-KW"/>
</dbReference>
<dbReference type="STRING" id="1033802.SSPSH_002278"/>
<evidence type="ECO:0000313" key="3">
    <source>
        <dbReference type="Proteomes" id="UP000006242"/>
    </source>
</evidence>
<dbReference type="InterPro" id="IPR016193">
    <property type="entry name" value="Cytidine_deaminase-like"/>
</dbReference>
<dbReference type="Pfam" id="PF14437">
    <property type="entry name" value="MafB19-deam"/>
    <property type="match status" value="1"/>
</dbReference>
<dbReference type="Gene3D" id="3.40.140.10">
    <property type="entry name" value="Cytidine Deaminase, domain 2"/>
    <property type="match status" value="1"/>
</dbReference>
<dbReference type="GO" id="GO:0002100">
    <property type="term" value="P:tRNA wobble adenosine to inosine editing"/>
    <property type="evidence" value="ECO:0007669"/>
    <property type="project" value="InterPro"/>
</dbReference>
<dbReference type="SUPFAM" id="SSF53927">
    <property type="entry name" value="Cytidine deaminase-like"/>
    <property type="match status" value="1"/>
</dbReference>
<dbReference type="EC" id="3.5.4.3" evidence="2"/>
<reference evidence="2 3" key="2">
    <citation type="journal article" date="2013" name="PLoS ONE">
        <title>INDIGO - INtegrated Data Warehouse of MIcrobial GenOmes with Examples from the Red Sea Extremophiles.</title>
        <authorList>
            <person name="Alam I."/>
            <person name="Antunes A."/>
            <person name="Kamau A.A."/>
            <person name="Ba Alawi W."/>
            <person name="Kalkatawi M."/>
            <person name="Stingl U."/>
            <person name="Bajic V.B."/>
        </authorList>
    </citation>
    <scope>NUCLEOTIDE SEQUENCE [LARGE SCALE GENOMIC DNA]</scope>
    <source>
        <strain evidence="2 3">E1L3A</strain>
    </source>
</reference>
<dbReference type="RefSeq" id="WP_006914501.1">
    <property type="nucleotide sequence ID" value="NZ_AFNV02000015.1"/>
</dbReference>
<dbReference type="EMBL" id="AFNV02000015">
    <property type="protein sequence ID" value="ERJ18785.1"/>
    <property type="molecule type" value="Genomic_DNA"/>
</dbReference>
<dbReference type="CDD" id="cd01285">
    <property type="entry name" value="nucleoside_deaminase"/>
    <property type="match status" value="1"/>
</dbReference>
<dbReference type="Proteomes" id="UP000006242">
    <property type="component" value="Unassembled WGS sequence"/>
</dbReference>
<gene>
    <name evidence="2" type="ORF">SSPSH_002278</name>
</gene>
<dbReference type="InterPro" id="IPR058535">
    <property type="entry name" value="MafB19-deam"/>
</dbReference>
<dbReference type="OrthoDB" id="9802676at2"/>
<accession>U2ELH5</accession>
<protein>
    <submittedName>
        <fullName evidence="2">Guanine deaminase protein</fullName>
        <ecNumber evidence="2">3.5.4.3</ecNumber>
    </submittedName>
</protein>
<dbReference type="PANTHER" id="PTHR11079">
    <property type="entry name" value="CYTOSINE DEAMINASE FAMILY MEMBER"/>
    <property type="match status" value="1"/>
</dbReference>
<organism evidence="2 3">
    <name type="scientific">Salinisphaera shabanensis E1L3A</name>
    <dbReference type="NCBI Taxonomy" id="1033802"/>
    <lineage>
        <taxon>Bacteria</taxon>
        <taxon>Pseudomonadati</taxon>
        <taxon>Pseudomonadota</taxon>
        <taxon>Gammaproteobacteria</taxon>
        <taxon>Salinisphaerales</taxon>
        <taxon>Salinisphaeraceae</taxon>
        <taxon>Salinisphaera</taxon>
    </lineage>
</organism>
<name>U2ELH5_9GAMM</name>
<reference evidence="2 3" key="1">
    <citation type="journal article" date="2011" name="J. Bacteriol.">
        <title>Genome sequence of Salinisphaera shabanensis, a gammaproteobacterium from the harsh, variable environment of the brine-seawater interface of the Shaban Deep in the Red Sea.</title>
        <authorList>
            <person name="Antunes A."/>
            <person name="Alam I."/>
            <person name="Bajic V.B."/>
            <person name="Stingl U."/>
        </authorList>
    </citation>
    <scope>NUCLEOTIDE SEQUENCE [LARGE SCALE GENOMIC DNA]</scope>
    <source>
        <strain evidence="2 3">E1L3A</strain>
    </source>
</reference>
<feature type="domain" description="CMP/dCMP-type deaminase" evidence="1">
    <location>
        <begin position="4"/>
        <end position="122"/>
    </location>
</feature>
<keyword evidence="2" id="KW-0378">Hydrolase</keyword>
<sequence>MIDAHERPYLERCLALAEHALAAGDEPFGSVLVDGEGRVRAEDRNRIAEGAGDATRHPEFALARWSAEHMSAAERAASTVYTSGEHCPMCAAAHAWVGLGRIVYASGSEQLVAWLDELGASQPPVTPRPIHDIAPDVIVEGPVPDLAERVRALHAHRHSR</sequence>
<dbReference type="GO" id="GO:0052717">
    <property type="term" value="F:tRNA-specific adenosine-34 deaminase activity"/>
    <property type="evidence" value="ECO:0007669"/>
    <property type="project" value="UniProtKB-EC"/>
</dbReference>
<comment type="caution">
    <text evidence="2">The sequence shown here is derived from an EMBL/GenBank/DDBJ whole genome shotgun (WGS) entry which is preliminary data.</text>
</comment>
<evidence type="ECO:0000259" key="1">
    <source>
        <dbReference type="PROSITE" id="PS51747"/>
    </source>
</evidence>
<dbReference type="eggNOG" id="COG0590">
    <property type="taxonomic scope" value="Bacteria"/>
</dbReference>
<evidence type="ECO:0000313" key="2">
    <source>
        <dbReference type="EMBL" id="ERJ18785.1"/>
    </source>
</evidence>
<dbReference type="PROSITE" id="PS51747">
    <property type="entry name" value="CYT_DCMP_DEAMINASES_2"/>
    <property type="match status" value="1"/>
</dbReference>
<dbReference type="AlphaFoldDB" id="U2ELH5"/>
<proteinExistence type="predicted"/>